<evidence type="ECO:0000256" key="2">
    <source>
        <dbReference type="ARBA" id="ARBA00004873"/>
    </source>
</evidence>
<dbReference type="Gene3D" id="3.60.120.10">
    <property type="entry name" value="Anthranilate synthase"/>
    <property type="match status" value="1"/>
</dbReference>
<dbReference type="GO" id="GO:0004049">
    <property type="term" value="F:anthranilate synthase activity"/>
    <property type="evidence" value="ECO:0007669"/>
    <property type="project" value="UniProtKB-EC"/>
</dbReference>
<dbReference type="EC" id="4.1.3.27" evidence="5 15"/>
<dbReference type="OrthoDB" id="9803598at2"/>
<dbReference type="NCBIfam" id="TIGR00564">
    <property type="entry name" value="trpE_most"/>
    <property type="match status" value="1"/>
</dbReference>
<dbReference type="Proteomes" id="UP000295632">
    <property type="component" value="Unassembled WGS sequence"/>
</dbReference>
<evidence type="ECO:0000256" key="5">
    <source>
        <dbReference type="ARBA" id="ARBA00012266"/>
    </source>
</evidence>
<dbReference type="GO" id="GO:0046872">
    <property type="term" value="F:metal ion binding"/>
    <property type="evidence" value="ECO:0007669"/>
    <property type="project" value="UniProtKB-KW"/>
</dbReference>
<comment type="subunit">
    <text evidence="4 15">Heterotetramer consisting of two non-identical subunits: a beta subunit (TrpG) and a large alpha subunit (TrpE).</text>
</comment>
<dbReference type="PANTHER" id="PTHR11236">
    <property type="entry name" value="AMINOBENZOATE/ANTHRANILATE SYNTHASE"/>
    <property type="match status" value="1"/>
</dbReference>
<dbReference type="InterPro" id="IPR005801">
    <property type="entry name" value="ADC_synthase"/>
</dbReference>
<gene>
    <name evidence="15" type="primary">trpE</name>
    <name evidence="18" type="ORF">EV213_103105</name>
</gene>
<name>A0A4V6PWJ3_9BACI</name>
<evidence type="ECO:0000259" key="17">
    <source>
        <dbReference type="Pfam" id="PF04715"/>
    </source>
</evidence>
<comment type="pathway">
    <text evidence="2 15">Amino-acid biosynthesis; L-tryptophan biosynthesis; L-tryptophan from chorismate: step 1/5.</text>
</comment>
<proteinExistence type="inferred from homology"/>
<evidence type="ECO:0000256" key="6">
    <source>
        <dbReference type="ARBA" id="ARBA00020653"/>
    </source>
</evidence>
<comment type="catalytic activity">
    <reaction evidence="14 15">
        <text>chorismate + L-glutamine = anthranilate + pyruvate + L-glutamate + H(+)</text>
        <dbReference type="Rhea" id="RHEA:21732"/>
        <dbReference type="ChEBI" id="CHEBI:15361"/>
        <dbReference type="ChEBI" id="CHEBI:15378"/>
        <dbReference type="ChEBI" id="CHEBI:16567"/>
        <dbReference type="ChEBI" id="CHEBI:29748"/>
        <dbReference type="ChEBI" id="CHEBI:29985"/>
        <dbReference type="ChEBI" id="CHEBI:58359"/>
        <dbReference type="EC" id="4.1.3.27"/>
    </reaction>
</comment>
<dbReference type="InterPro" id="IPR005256">
    <property type="entry name" value="Anth_synth_I_PabB"/>
</dbReference>
<evidence type="ECO:0000256" key="12">
    <source>
        <dbReference type="ARBA" id="ARBA00023239"/>
    </source>
</evidence>
<comment type="similarity">
    <text evidence="3 15">Belongs to the anthranilate synthase component I family.</text>
</comment>
<evidence type="ECO:0000256" key="14">
    <source>
        <dbReference type="ARBA" id="ARBA00047683"/>
    </source>
</evidence>
<dbReference type="InterPro" id="IPR019999">
    <property type="entry name" value="Anth_synth_I-like"/>
</dbReference>
<evidence type="ECO:0000256" key="11">
    <source>
        <dbReference type="ARBA" id="ARBA00023141"/>
    </source>
</evidence>
<accession>A0A4V6PWJ3</accession>
<reference evidence="18 19" key="1">
    <citation type="submission" date="2019-03" db="EMBL/GenBank/DDBJ databases">
        <title>Genomic Encyclopedia of Type Strains, Phase IV (KMG-IV): sequencing the most valuable type-strain genomes for metagenomic binning, comparative biology and taxonomic classification.</title>
        <authorList>
            <person name="Goeker M."/>
        </authorList>
    </citation>
    <scope>NUCLEOTIDE SEQUENCE [LARGE SCALE GENOMIC DNA]</scope>
    <source>
        <strain evidence="18 19">DSM 28697</strain>
    </source>
</reference>
<feature type="domain" description="Anthranilate synthase component I N-terminal" evidence="17">
    <location>
        <begin position="25"/>
        <end position="161"/>
    </location>
</feature>
<evidence type="ECO:0000256" key="3">
    <source>
        <dbReference type="ARBA" id="ARBA00009562"/>
    </source>
</evidence>
<keyword evidence="10 15" id="KW-0460">Magnesium</keyword>
<evidence type="ECO:0000256" key="7">
    <source>
        <dbReference type="ARBA" id="ARBA00022605"/>
    </source>
</evidence>
<dbReference type="InterPro" id="IPR015890">
    <property type="entry name" value="Chorismate_C"/>
</dbReference>
<dbReference type="UniPathway" id="UPA00035">
    <property type="reaction ID" value="UER00040"/>
</dbReference>
<keyword evidence="19" id="KW-1185">Reference proteome</keyword>
<comment type="cofactor">
    <cofactor evidence="1 15">
        <name>Mg(2+)</name>
        <dbReference type="ChEBI" id="CHEBI:18420"/>
    </cofactor>
</comment>
<comment type="caution">
    <text evidence="18">The sequence shown here is derived from an EMBL/GenBank/DDBJ whole genome shotgun (WGS) entry which is preliminary data.</text>
</comment>
<dbReference type="SUPFAM" id="SSF56322">
    <property type="entry name" value="ADC synthase"/>
    <property type="match status" value="1"/>
</dbReference>
<dbReference type="AlphaFoldDB" id="A0A4V6PWJ3"/>
<organism evidence="18 19">
    <name type="scientific">Aureibacillus halotolerans</name>
    <dbReference type="NCBI Taxonomy" id="1508390"/>
    <lineage>
        <taxon>Bacteria</taxon>
        <taxon>Bacillati</taxon>
        <taxon>Bacillota</taxon>
        <taxon>Bacilli</taxon>
        <taxon>Bacillales</taxon>
        <taxon>Bacillaceae</taxon>
        <taxon>Aureibacillus</taxon>
    </lineage>
</organism>
<evidence type="ECO:0000256" key="8">
    <source>
        <dbReference type="ARBA" id="ARBA00022723"/>
    </source>
</evidence>
<evidence type="ECO:0000256" key="1">
    <source>
        <dbReference type="ARBA" id="ARBA00001946"/>
    </source>
</evidence>
<evidence type="ECO:0000256" key="9">
    <source>
        <dbReference type="ARBA" id="ARBA00022822"/>
    </source>
</evidence>
<evidence type="ECO:0000256" key="13">
    <source>
        <dbReference type="ARBA" id="ARBA00025634"/>
    </source>
</evidence>
<evidence type="ECO:0000259" key="16">
    <source>
        <dbReference type="Pfam" id="PF00425"/>
    </source>
</evidence>
<evidence type="ECO:0000256" key="15">
    <source>
        <dbReference type="RuleBase" id="RU364045"/>
    </source>
</evidence>
<keyword evidence="12 15" id="KW-0456">Lyase</keyword>
<dbReference type="PRINTS" id="PR00095">
    <property type="entry name" value="ANTSNTHASEI"/>
</dbReference>
<keyword evidence="11 15" id="KW-0057">Aromatic amino acid biosynthesis</keyword>
<dbReference type="InterPro" id="IPR006805">
    <property type="entry name" value="Anth_synth_I_N"/>
</dbReference>
<dbReference type="PANTHER" id="PTHR11236:SF48">
    <property type="entry name" value="ISOCHORISMATE SYNTHASE MENF"/>
    <property type="match status" value="1"/>
</dbReference>
<evidence type="ECO:0000313" key="18">
    <source>
        <dbReference type="EMBL" id="TDQ41527.1"/>
    </source>
</evidence>
<keyword evidence="8 15" id="KW-0479">Metal-binding</keyword>
<dbReference type="GO" id="GO:0000162">
    <property type="term" value="P:L-tryptophan biosynthetic process"/>
    <property type="evidence" value="ECO:0007669"/>
    <property type="project" value="UniProtKB-UniPathway"/>
</dbReference>
<feature type="domain" description="Chorismate-utilising enzyme C-terminal" evidence="16">
    <location>
        <begin position="224"/>
        <end position="477"/>
    </location>
</feature>
<dbReference type="EMBL" id="SNYJ01000003">
    <property type="protein sequence ID" value="TDQ41527.1"/>
    <property type="molecule type" value="Genomic_DNA"/>
</dbReference>
<keyword evidence="9 15" id="KW-0822">Tryptophan biosynthesis</keyword>
<protein>
    <recommendedName>
        <fullName evidence="6 15">Anthranilate synthase component 1</fullName>
        <ecNumber evidence="5 15">4.1.3.27</ecNumber>
    </recommendedName>
</protein>
<evidence type="ECO:0000256" key="10">
    <source>
        <dbReference type="ARBA" id="ARBA00022842"/>
    </source>
</evidence>
<evidence type="ECO:0000256" key="4">
    <source>
        <dbReference type="ARBA" id="ARBA00011575"/>
    </source>
</evidence>
<keyword evidence="7 15" id="KW-0028">Amino-acid biosynthesis</keyword>
<dbReference type="RefSeq" id="WP_133579397.1">
    <property type="nucleotide sequence ID" value="NZ_SNYJ01000003.1"/>
</dbReference>
<evidence type="ECO:0000313" key="19">
    <source>
        <dbReference type="Proteomes" id="UP000295632"/>
    </source>
</evidence>
<sequence>MTLQTFLTQASTYDTVPVVKRYYVDQSTPIQMFTKLQERAAYILESRDEQSLWSKHSFIGIDPTLQIKQGKDDFQIMDMNDERLSSQETLEEAFQYVKATRNLLPHTSDLPFSGGGVGYMAYEAAYQLDRVRTVQDHRQDKPLYHFVFCDVLLAYHHQTGDLDVIHYVDAQNKSNLEELYEQAIRDMDVLVKEMMSTQSSSPLLTDMEGGVEEEFNTFESNYEKAAFLRDVERIQEWIKAGDIFQAVLSQRFSKQTNVGGLELYRSLRMINPSPYMFYIRLDGTEIIGSSPEKLVEVQQNGIEIHPIAGTRPRGKTVEEDRALGEDLLADEKERAEHHMLVDLARNDVGRVASFGSVHTPVLLELAMFSHVMHLISKVRGTLSSDHTSFDALNAGFPAGTVSGAPKIRAMEILNELEPTSRGIYAGAICYIGYNDQIDSCIAIRTMTLEQGTVSVQAGAGIVADSVPENEWQETRNKAMGLVRAIIHAEKQTIEGSNSYV</sequence>
<dbReference type="Pfam" id="PF04715">
    <property type="entry name" value="Anth_synt_I_N"/>
    <property type="match status" value="1"/>
</dbReference>
<dbReference type="Pfam" id="PF00425">
    <property type="entry name" value="Chorismate_bind"/>
    <property type="match status" value="1"/>
</dbReference>
<comment type="function">
    <text evidence="13 15">Part of a heterotetrameric complex that catalyzes the two-step biosynthesis of anthranilate, an intermediate in the biosynthesis of L-tryptophan. In the first step, the glutamine-binding beta subunit (TrpG) of anthranilate synthase (AS) provides the glutamine amidotransferase activity which generates ammonia as a substrate that, along with chorismate, is used in the second step, catalyzed by the large alpha subunit of AS (TrpE) to produce anthranilate. In the absence of TrpG, TrpE can synthesize anthranilate directly from chorismate and high concentrations of ammonia.</text>
</comment>